<evidence type="ECO:0000313" key="1">
    <source>
        <dbReference type="EMBL" id="GCA62645.1"/>
    </source>
</evidence>
<dbReference type="Gene3D" id="1.10.510.10">
    <property type="entry name" value="Transferase(Phosphotransferase) domain 1"/>
    <property type="match status" value="1"/>
</dbReference>
<accession>A0A391NLH3</accession>
<evidence type="ECO:0000313" key="2">
    <source>
        <dbReference type="Proteomes" id="UP000265618"/>
    </source>
</evidence>
<name>A0A391NLH3_9EUKA</name>
<keyword evidence="2" id="KW-1185">Reference proteome</keyword>
<evidence type="ECO:0008006" key="3">
    <source>
        <dbReference type="Google" id="ProtNLM"/>
    </source>
</evidence>
<organism evidence="1 2">
    <name type="scientific">Kipferlia bialata</name>
    <dbReference type="NCBI Taxonomy" id="797122"/>
    <lineage>
        <taxon>Eukaryota</taxon>
        <taxon>Metamonada</taxon>
        <taxon>Carpediemonas-like organisms</taxon>
        <taxon>Kipferlia</taxon>
    </lineage>
</organism>
<dbReference type="EMBL" id="BDIP01001074">
    <property type="protein sequence ID" value="GCA62645.1"/>
    <property type="molecule type" value="Genomic_DNA"/>
</dbReference>
<gene>
    <name evidence="1" type="ORF">KIPB_004838</name>
</gene>
<dbReference type="AlphaFoldDB" id="A0A391NLH3"/>
<dbReference type="OrthoDB" id="5979581at2759"/>
<protein>
    <recommendedName>
        <fullName evidence="3">Protein kinase domain-containing protein</fullName>
    </recommendedName>
</protein>
<dbReference type="Proteomes" id="UP000265618">
    <property type="component" value="Unassembled WGS sequence"/>
</dbReference>
<sequence length="791" mass="87129">MAPDADVLPVLGSDTSSQQKDSAIGHLTICRERPDLRDPLIRYMGSEIARLCTEVERVTLLDSGKFQVVHGDVLPLLPASTDTSPCCVPFVLSDVGPFSDAKLVLGDSQLRALFARSVRGLYTLHRSGIVHNDIHRGNIIVVPDETGSAFFPVFLDFEAAYIVPGHSLLEGAKHALLRDMCIDMECEGDPFSCGTLPELSEATSQFYGVLTYASRDTHAGVRDSILKDLEALVYSFAVAAGARLPWVKECDCSDPDYMSVYQMKLSLAADVVRGIAPEGWPEWLVATYSAMLYCSVPLEGTFPLVDGAEMTPEAKIGHLADMQYEIILESLVEADGDAVVVPRLCPLVSGPSIETERLKQPHLSIEPRSVTGEEEVVVTLASSTRVRDGDMSGVPVTRPATTPTSLERLTSMICAQCFSREEDRASSVACSRLSGHSPLSYFPGQSLTLSNWFVPHQTNTDGWIASDTVAFRPWVTVPNASIAAAVSLEALGEDGDYRAMSPYIELPSVTYDMDSIAVACHADSMGRHTSLSQHLLIETVAVPCNDRRQVRAHLRSVEQRLSLSRERYCFRMGEVERVSEPGMQILKYLPLSAVLKTTAVVVLVGSRTAVEAARRHLSDDLHNISQPGLTELAYLGRLYVMHLDMSSQCIEETPACTLTLMTECLVQSLRYMHDTHPHCRLLGSNEWYIQQSEDGTEEVLHITPGYITLDAEVMDITLNTISDWVTALSRRFGRESIPVNAHVRRLRCDWDLMRDYGPFGPSVPRAEREQNLDKAMALLQRAIDGLTQAIL</sequence>
<comment type="caution">
    <text evidence="1">The sequence shown here is derived from an EMBL/GenBank/DDBJ whole genome shotgun (WGS) entry which is preliminary data.</text>
</comment>
<dbReference type="InterPro" id="IPR011009">
    <property type="entry name" value="Kinase-like_dom_sf"/>
</dbReference>
<dbReference type="SUPFAM" id="SSF56112">
    <property type="entry name" value="Protein kinase-like (PK-like)"/>
    <property type="match status" value="1"/>
</dbReference>
<reference evidence="1 2" key="1">
    <citation type="journal article" date="2018" name="PLoS ONE">
        <title>The draft genome of Kipferlia bialata reveals reductive genome evolution in fornicate parasites.</title>
        <authorList>
            <person name="Tanifuji G."/>
            <person name="Takabayashi S."/>
            <person name="Kume K."/>
            <person name="Takagi M."/>
            <person name="Nakayama T."/>
            <person name="Kamikawa R."/>
            <person name="Inagaki Y."/>
            <person name="Hashimoto T."/>
        </authorList>
    </citation>
    <scope>NUCLEOTIDE SEQUENCE [LARGE SCALE GENOMIC DNA]</scope>
    <source>
        <strain evidence="1">NY0173</strain>
    </source>
</reference>
<proteinExistence type="predicted"/>